<dbReference type="KEGG" id="kak:Kalk_12930"/>
<dbReference type="GO" id="GO:0004151">
    <property type="term" value="F:dihydroorotase activity"/>
    <property type="evidence" value="ECO:0007669"/>
    <property type="project" value="UniProtKB-EC"/>
</dbReference>
<proteinExistence type="predicted"/>
<dbReference type="GO" id="GO:0046872">
    <property type="term" value="F:metal ion binding"/>
    <property type="evidence" value="ECO:0007669"/>
    <property type="project" value="InterPro"/>
</dbReference>
<dbReference type="PANTHER" id="PTHR43668">
    <property type="entry name" value="ALLANTOINASE"/>
    <property type="match status" value="1"/>
</dbReference>
<dbReference type="RefSeq" id="WP_101894648.1">
    <property type="nucleotide sequence ID" value="NZ_CP022684.1"/>
</dbReference>
<dbReference type="NCBIfam" id="NF005791">
    <property type="entry name" value="PRK07627.1"/>
    <property type="match status" value="1"/>
</dbReference>
<dbReference type="GO" id="GO:0006221">
    <property type="term" value="P:pyrimidine nucleotide biosynthetic process"/>
    <property type="evidence" value="ECO:0007669"/>
    <property type="project" value="UniProtKB-KW"/>
</dbReference>
<keyword evidence="1" id="KW-0665">Pyrimidine biosynthesis</keyword>
<dbReference type="NCBIfam" id="TIGR00857">
    <property type="entry name" value="pyrC_multi"/>
    <property type="match status" value="1"/>
</dbReference>
<dbReference type="EMBL" id="CP022684">
    <property type="protein sequence ID" value="AUM13270.1"/>
    <property type="molecule type" value="Genomic_DNA"/>
</dbReference>
<evidence type="ECO:0000259" key="3">
    <source>
        <dbReference type="Pfam" id="PF12890"/>
    </source>
</evidence>
<dbReference type="SUPFAM" id="SSF51338">
    <property type="entry name" value="Composite domain of metallo-dependent hydrolases"/>
    <property type="match status" value="1"/>
</dbReference>
<gene>
    <name evidence="4" type="ORF">Kalk_12930</name>
</gene>
<name>A0A2K9LLZ6_9GAMM</name>
<dbReference type="InterPro" id="IPR004722">
    <property type="entry name" value="DHOase"/>
</dbReference>
<dbReference type="AlphaFoldDB" id="A0A2K9LLZ6"/>
<evidence type="ECO:0000256" key="1">
    <source>
        <dbReference type="ARBA" id="ARBA00022975"/>
    </source>
</evidence>
<evidence type="ECO:0000259" key="2">
    <source>
        <dbReference type="Pfam" id="PF01979"/>
    </source>
</evidence>
<dbReference type="GO" id="GO:0004038">
    <property type="term" value="F:allantoinase activity"/>
    <property type="evidence" value="ECO:0007669"/>
    <property type="project" value="TreeGrafter"/>
</dbReference>
<feature type="domain" description="Amidohydrolase-related" evidence="2">
    <location>
        <begin position="256"/>
        <end position="427"/>
    </location>
</feature>
<reference evidence="5" key="1">
    <citation type="submission" date="2017-08" db="EMBL/GenBank/DDBJ databases">
        <title>Direct submision.</title>
        <authorList>
            <person name="Kim S.-J."/>
            <person name="Rhee S.-K."/>
        </authorList>
    </citation>
    <scope>NUCLEOTIDE SEQUENCE [LARGE SCALE GENOMIC DNA]</scope>
    <source>
        <strain evidence="5">GI5</strain>
    </source>
</reference>
<organism evidence="4 5">
    <name type="scientific">Ketobacter alkanivorans</name>
    <dbReference type="NCBI Taxonomy" id="1917421"/>
    <lineage>
        <taxon>Bacteria</taxon>
        <taxon>Pseudomonadati</taxon>
        <taxon>Pseudomonadota</taxon>
        <taxon>Gammaproteobacteria</taxon>
        <taxon>Pseudomonadales</taxon>
        <taxon>Ketobacteraceae</taxon>
        <taxon>Ketobacter</taxon>
    </lineage>
</organism>
<sequence length="434" mass="46682">MDFSRPNFNQRIVIRNGRVIDPTQVLDQVADIYIADGLISNIGNAPVGFKPDMEFDAEGMLVIPGAVDVCARVREPGQTQKGNIHSETHAAAAAGVTHLCCPPDTNPVIDTRAVAALIQERAYQSGYAHVMPIGALTKGLDGQQLSEMHSLREAGCIGVSQLRHPVKDAQVLLRCLEYASTFDLIVFFQSEEQSISPAGGVHAGPTATRLGLPGIPECAETIALSRDLLLVEQTGVRAHFGQISCARSVELIATAQAKGLPVTADVAVHQLYLTDDMIDGFNSQYHVRPPARTEADRQALIDGVKAGVISVLCSDHQPHEAAAKAEPFPTTAAGISAFSHFLPLSYEFVRTGVLTESEWVQRIAMNPALLIGLDAGHLSMGSNANLCVFDPNESWKLSRDNMVSQGKNSPFIGRTLHGRVKLTLKDGALSYRHS</sequence>
<evidence type="ECO:0000313" key="4">
    <source>
        <dbReference type="EMBL" id="AUM13270.1"/>
    </source>
</evidence>
<dbReference type="Pfam" id="PF12890">
    <property type="entry name" value="DHOase"/>
    <property type="match status" value="1"/>
</dbReference>
<dbReference type="InterPro" id="IPR006680">
    <property type="entry name" value="Amidohydro-rel"/>
</dbReference>
<dbReference type="EC" id="3.5.2.3" evidence="4"/>
<dbReference type="GO" id="GO:0005737">
    <property type="term" value="C:cytoplasm"/>
    <property type="evidence" value="ECO:0007669"/>
    <property type="project" value="TreeGrafter"/>
</dbReference>
<dbReference type="CDD" id="cd01317">
    <property type="entry name" value="DHOase_IIa"/>
    <property type="match status" value="1"/>
</dbReference>
<feature type="domain" description="Dihydroorotase catalytic" evidence="3">
    <location>
        <begin position="59"/>
        <end position="245"/>
    </location>
</feature>
<dbReference type="Proteomes" id="UP000235116">
    <property type="component" value="Chromosome"/>
</dbReference>
<dbReference type="SUPFAM" id="SSF51556">
    <property type="entry name" value="Metallo-dependent hydrolases"/>
    <property type="match status" value="1"/>
</dbReference>
<keyword evidence="4" id="KW-0378">Hydrolase</keyword>
<dbReference type="InterPro" id="IPR032466">
    <property type="entry name" value="Metal_Hydrolase"/>
</dbReference>
<dbReference type="GO" id="GO:0006145">
    <property type="term" value="P:purine nucleobase catabolic process"/>
    <property type="evidence" value="ECO:0007669"/>
    <property type="project" value="TreeGrafter"/>
</dbReference>
<dbReference type="InterPro" id="IPR024403">
    <property type="entry name" value="DHOase_cat"/>
</dbReference>
<dbReference type="InterPro" id="IPR011059">
    <property type="entry name" value="Metal-dep_hydrolase_composite"/>
</dbReference>
<dbReference type="PANTHER" id="PTHR43668:SF2">
    <property type="entry name" value="ALLANTOINASE"/>
    <property type="match status" value="1"/>
</dbReference>
<evidence type="ECO:0000313" key="5">
    <source>
        <dbReference type="Proteomes" id="UP000235116"/>
    </source>
</evidence>
<dbReference type="Gene3D" id="3.20.20.140">
    <property type="entry name" value="Metal-dependent hydrolases"/>
    <property type="match status" value="1"/>
</dbReference>
<dbReference type="InterPro" id="IPR050138">
    <property type="entry name" value="DHOase/Allantoinase_Hydrolase"/>
</dbReference>
<dbReference type="Gene3D" id="2.30.40.10">
    <property type="entry name" value="Urease, subunit C, domain 1"/>
    <property type="match status" value="1"/>
</dbReference>
<protein>
    <submittedName>
        <fullName evidence="4">Dihydroorotase</fullName>
        <ecNumber evidence="4">3.5.2.3</ecNumber>
    </submittedName>
</protein>
<keyword evidence="5" id="KW-1185">Reference proteome</keyword>
<dbReference type="Pfam" id="PF01979">
    <property type="entry name" value="Amidohydro_1"/>
    <property type="match status" value="1"/>
</dbReference>
<dbReference type="OrthoDB" id="5687299at2"/>
<accession>A0A2K9LLZ6</accession>